<evidence type="ECO:0000313" key="3">
    <source>
        <dbReference type="Proteomes" id="UP001556692"/>
    </source>
</evidence>
<proteinExistence type="predicted"/>
<comment type="caution">
    <text evidence="2">The sequence shown here is derived from an EMBL/GenBank/DDBJ whole genome shotgun (WGS) entry which is preliminary data.</text>
</comment>
<dbReference type="InterPro" id="IPR009506">
    <property type="entry name" value="YjiS-like"/>
</dbReference>
<dbReference type="Pfam" id="PF06568">
    <property type="entry name" value="YjiS-like"/>
    <property type="match status" value="1"/>
</dbReference>
<gene>
    <name evidence="2" type="ORF">ABGN05_04795</name>
</gene>
<feature type="domain" description="YjiS-like" evidence="1">
    <location>
        <begin position="7"/>
        <end position="41"/>
    </location>
</feature>
<keyword evidence="3" id="KW-1185">Reference proteome</keyword>
<dbReference type="RefSeq" id="WP_367952836.1">
    <property type="nucleotide sequence ID" value="NZ_JBDPGJ010000001.1"/>
</dbReference>
<name>A0ABV3SF98_9HYPH</name>
<reference evidence="2 3" key="1">
    <citation type="submission" date="2024-05" db="EMBL/GenBank/DDBJ databases">
        <authorList>
            <person name="Jiang F."/>
        </authorList>
    </citation>
    <scope>NUCLEOTIDE SEQUENCE [LARGE SCALE GENOMIC DNA]</scope>
    <source>
        <strain evidence="2 3">LZ166</strain>
    </source>
</reference>
<protein>
    <submittedName>
        <fullName evidence="2">DUF1127 domain-containing protein</fullName>
    </submittedName>
</protein>
<dbReference type="Proteomes" id="UP001556692">
    <property type="component" value="Unassembled WGS sequence"/>
</dbReference>
<organism evidence="2 3">
    <name type="scientific">Aquibium pacificus</name>
    <dbReference type="NCBI Taxonomy" id="3153579"/>
    <lineage>
        <taxon>Bacteria</taxon>
        <taxon>Pseudomonadati</taxon>
        <taxon>Pseudomonadota</taxon>
        <taxon>Alphaproteobacteria</taxon>
        <taxon>Hyphomicrobiales</taxon>
        <taxon>Phyllobacteriaceae</taxon>
        <taxon>Aquibium</taxon>
    </lineage>
</organism>
<sequence>MLTWTVRRIENAFERRRQRRDLMALTDDQLKDIGISRSMAHKEASRPFWK</sequence>
<evidence type="ECO:0000259" key="1">
    <source>
        <dbReference type="Pfam" id="PF06568"/>
    </source>
</evidence>
<accession>A0ABV3SF98</accession>
<dbReference type="EMBL" id="JBDPGJ010000001">
    <property type="protein sequence ID" value="MEX0404978.1"/>
    <property type="molecule type" value="Genomic_DNA"/>
</dbReference>
<evidence type="ECO:0000313" key="2">
    <source>
        <dbReference type="EMBL" id="MEX0404978.1"/>
    </source>
</evidence>